<feature type="chain" id="PRO_5022163644" description="DUF4159 domain-containing protein" evidence="1">
    <location>
        <begin position="24"/>
        <end position="228"/>
    </location>
</feature>
<evidence type="ECO:0000256" key="1">
    <source>
        <dbReference type="SAM" id="SignalP"/>
    </source>
</evidence>
<dbReference type="InterPro" id="IPR025297">
    <property type="entry name" value="DUF4159"/>
</dbReference>
<evidence type="ECO:0000313" key="4">
    <source>
        <dbReference type="Proteomes" id="UP000319619"/>
    </source>
</evidence>
<comment type="caution">
    <text evidence="3">The sequence shown here is derived from an EMBL/GenBank/DDBJ whole genome shotgun (WGS) entry which is preliminary data.</text>
</comment>
<evidence type="ECO:0000313" key="3">
    <source>
        <dbReference type="EMBL" id="TKJ41712.1"/>
    </source>
</evidence>
<dbReference type="Gene3D" id="3.40.50.12140">
    <property type="entry name" value="Domain of unknown function DUF4159"/>
    <property type="match status" value="1"/>
</dbReference>
<dbReference type="Proteomes" id="UP000319619">
    <property type="component" value="Unassembled WGS sequence"/>
</dbReference>
<keyword evidence="1" id="KW-0732">Signal</keyword>
<accession>A0A532V3K9</accession>
<sequence>MNSCTKIITLGLLQLLLITSVLAQEAPDLDVFTIGRIKYGGGGDWYSDPSALPNLLGFLEQETGIKAAEREVPVEPSDRAIFNLPYLYLTGHGNVKFTDEEAANLRRHLTSGGFLHVDDNYGLDEHFRREIKKVFPNARLEEIPYSHPIFHSHFDFANGLPKIHEHDNMPPQGFGIFYEGEMVLFYTYECDLGDGWEDPDVHHDPEEVRIKALKMGVNIIVYALQRFN</sequence>
<feature type="domain" description="DUF4159" evidence="2">
    <location>
        <begin position="33"/>
        <end position="224"/>
    </location>
</feature>
<proteinExistence type="predicted"/>
<organism evidence="3 4">
    <name type="scientific">candidate division LCP-89 bacterium B3_LCP</name>
    <dbReference type="NCBI Taxonomy" id="2012998"/>
    <lineage>
        <taxon>Bacteria</taxon>
        <taxon>Pseudomonadati</taxon>
        <taxon>Bacteria division LCP-89</taxon>
    </lineage>
</organism>
<gene>
    <name evidence="3" type="ORF">CEE37_03860</name>
</gene>
<protein>
    <recommendedName>
        <fullName evidence="2">DUF4159 domain-containing protein</fullName>
    </recommendedName>
</protein>
<reference evidence="3 4" key="1">
    <citation type="submission" date="2017-06" db="EMBL/GenBank/DDBJ databases">
        <title>Novel microbial phyla capable of carbon fixation and sulfur reduction in deep-sea sediments.</title>
        <authorList>
            <person name="Huang J."/>
            <person name="Baker B."/>
            <person name="Wang Y."/>
        </authorList>
    </citation>
    <scope>NUCLEOTIDE SEQUENCE [LARGE SCALE GENOMIC DNA]</scope>
    <source>
        <strain evidence="3">B3_LCP</strain>
    </source>
</reference>
<evidence type="ECO:0000259" key="2">
    <source>
        <dbReference type="Pfam" id="PF13709"/>
    </source>
</evidence>
<name>A0A532V3K9_UNCL8</name>
<feature type="signal peptide" evidence="1">
    <location>
        <begin position="1"/>
        <end position="23"/>
    </location>
</feature>
<dbReference type="AlphaFoldDB" id="A0A532V3K9"/>
<dbReference type="EMBL" id="NJBN01000002">
    <property type="protein sequence ID" value="TKJ41712.1"/>
    <property type="molecule type" value="Genomic_DNA"/>
</dbReference>
<dbReference type="Pfam" id="PF13709">
    <property type="entry name" value="DUF4159"/>
    <property type="match status" value="1"/>
</dbReference>